<dbReference type="GeneID" id="93643611"/>
<dbReference type="HOGENOM" id="CLU_2663439_0_0_9"/>
<protein>
    <submittedName>
        <fullName evidence="1">Uncharacterized protein</fullName>
    </submittedName>
</protein>
<reference evidence="1 2" key="1">
    <citation type="journal article" date="2015" name="Genome Announc.">
        <title>Complete genome sequences for 35 biothreat assay-relevant bacillus species.</title>
        <authorList>
            <person name="Johnson S.L."/>
            <person name="Daligault H.E."/>
            <person name="Davenport K.W."/>
            <person name="Jaissle J."/>
            <person name="Frey K.G."/>
            <person name="Ladner J.T."/>
            <person name="Broomall S.M."/>
            <person name="Bishop-Lilly K.A."/>
            <person name="Bruce D.C."/>
            <person name="Gibbons H.S."/>
            <person name="Coyne S.R."/>
            <person name="Lo C.C."/>
            <person name="Meincke L."/>
            <person name="Munk A.C."/>
            <person name="Koroleva G.I."/>
            <person name="Rosenzweig C.N."/>
            <person name="Palacios G.F."/>
            <person name="Redden C.L."/>
            <person name="Minogue T.D."/>
            <person name="Chain P.S."/>
        </authorList>
    </citation>
    <scope>NUCLEOTIDE SEQUENCE [LARGE SCALE GENOMIC DNA]</scope>
    <source>
        <strain evidence="2">ATCC 14581 / DSM 32 / JCM 2506 / NBRC 15308 / NCIMB 9376 / NCTC 10342 / NRRL B-14308 / VKM B-512</strain>
    </source>
</reference>
<name>A0A0B6AXS0_PRIM2</name>
<proteinExistence type="predicted"/>
<dbReference type="RefSeq" id="WP_016764806.1">
    <property type="nucleotide sequence ID" value="NZ_BCVB01000006.1"/>
</dbReference>
<evidence type="ECO:0000313" key="1">
    <source>
        <dbReference type="EMBL" id="AJI25478.1"/>
    </source>
</evidence>
<dbReference type="KEGG" id="bmeg:BG04_87"/>
<organism evidence="1 2">
    <name type="scientific">Priestia megaterium (strain ATCC 14581 / DSM 32 / CCUG 1817 / JCM 2506 / NBRC 15308 / NCIMB 9376 / NCTC 10342 / NRRL B-14308 / VKM B-512 / Ford 19)</name>
    <name type="common">Bacillus megaterium</name>
    <dbReference type="NCBI Taxonomy" id="1348623"/>
    <lineage>
        <taxon>Bacteria</taxon>
        <taxon>Bacillati</taxon>
        <taxon>Bacillota</taxon>
        <taxon>Bacilli</taxon>
        <taxon>Bacillales</taxon>
        <taxon>Bacillaceae</taxon>
        <taxon>Priestia</taxon>
    </lineage>
</organism>
<evidence type="ECO:0000313" key="2">
    <source>
        <dbReference type="Proteomes" id="UP000031829"/>
    </source>
</evidence>
<dbReference type="Proteomes" id="UP000031829">
    <property type="component" value="Chromosome"/>
</dbReference>
<sequence length="75" mass="9013">MELIRCKEDVVKKLNEFVEVTPPVILFKKGNMYPIKMDINYNWIATDEQGHEHIVASNTKNVQDDYWFSYHFDLY</sequence>
<accession>A0A0B6AXS0</accession>
<dbReference type="EMBL" id="CP009920">
    <property type="protein sequence ID" value="AJI25478.1"/>
    <property type="molecule type" value="Genomic_DNA"/>
</dbReference>
<gene>
    <name evidence="1" type="ORF">BG04_87</name>
</gene>
<dbReference type="AlphaFoldDB" id="A0A0B6AXS0"/>